<dbReference type="EMBL" id="JAMFTH010000007">
    <property type="protein sequence ID" value="MCP8900897.1"/>
    <property type="molecule type" value="Genomic_DNA"/>
</dbReference>
<sequence>MKQAFQQSMTWLHTWSSLLLIWILFAIFFAGTLAFFRVEITHWMQPESHASAPSEESLQVALDYLTEHAPNAKNWQISLPDSRTRTTGVSWENYNEERQRRRGPRQIINADSGEPIDNRETAGGGFLYRFHFELYHIPRGTARLLVGIATMMMFVGIITGLFTRRKLFAHFFTYRPGKNLLSWIDAHVVAGLMALPFHIMITFSGLMLFANTLLFLNTDDNRGRFDRGRDSAEITEVVPPTVDNWQPNFNAMMAHAKHEWEQQVSEIRIDNPRQANASFTLESSTQDTLTAGRGGHASMSFNYAGDPLEHHSAGSADNVIFATYSSLRQLHEAHFADTTMRWLFFFCGVLGTFMVASGAILWVIKRARQQLGKFGFELVSALNVGGMAGLICATGALFWANRLLPIELAERRAWEINVFFITWGICLVYSAFFRHRKGWAALLALASVLYIAIPLLDHLTSPVSLLQALKIGDWIRLGFDGIALLFGFSMFTAFYYLALRDENGGFRLANFKLFTSNKHKGETC</sequence>
<dbReference type="Pfam" id="PF03929">
    <property type="entry name" value="PepSY_TM"/>
    <property type="match status" value="1"/>
</dbReference>
<keyword evidence="2" id="KW-0472">Membrane</keyword>
<feature type="transmembrane region" description="Helical" evidence="2">
    <location>
        <begin position="12"/>
        <end position="36"/>
    </location>
</feature>
<evidence type="ECO:0000256" key="1">
    <source>
        <dbReference type="SAM" id="MobiDB-lite"/>
    </source>
</evidence>
<keyword evidence="2" id="KW-1133">Transmembrane helix</keyword>
<feature type="transmembrane region" description="Helical" evidence="2">
    <location>
        <begin position="416"/>
        <end position="433"/>
    </location>
</feature>
<proteinExistence type="predicted"/>
<dbReference type="PANTHER" id="PTHR34219">
    <property type="entry name" value="IRON-REGULATED INNER MEMBRANE PROTEIN-RELATED"/>
    <property type="match status" value="1"/>
</dbReference>
<comment type="caution">
    <text evidence="3">The sequence shown here is derived from an EMBL/GenBank/DDBJ whole genome shotgun (WGS) entry which is preliminary data.</text>
</comment>
<evidence type="ECO:0000313" key="3">
    <source>
        <dbReference type="EMBL" id="MCP8900897.1"/>
    </source>
</evidence>
<dbReference type="RefSeq" id="WP_253969183.1">
    <property type="nucleotide sequence ID" value="NZ_JAMFTH010000007.1"/>
</dbReference>
<reference evidence="3" key="1">
    <citation type="submission" date="2022-05" db="EMBL/GenBank/DDBJ databases">
        <authorList>
            <person name="Sun H.-N."/>
        </authorList>
    </citation>
    <scope>NUCLEOTIDE SEQUENCE</scope>
    <source>
        <strain evidence="3">HB14</strain>
    </source>
</reference>
<accession>A0A9X2KV72</accession>
<name>A0A9X2KV72_9GAMM</name>
<protein>
    <submittedName>
        <fullName evidence="3">PepSY domain-containing protein</fullName>
    </submittedName>
</protein>
<dbReference type="Proteomes" id="UP001139319">
    <property type="component" value="Unassembled WGS sequence"/>
</dbReference>
<dbReference type="InterPro" id="IPR005625">
    <property type="entry name" value="PepSY-ass_TM"/>
</dbReference>
<feature type="transmembrane region" description="Helical" evidence="2">
    <location>
        <begin position="477"/>
        <end position="498"/>
    </location>
</feature>
<keyword evidence="4" id="KW-1185">Reference proteome</keyword>
<keyword evidence="2" id="KW-0812">Transmembrane</keyword>
<organism evidence="3 4">
    <name type="scientific">Gilvimarinus xylanilyticus</name>
    <dbReference type="NCBI Taxonomy" id="2944139"/>
    <lineage>
        <taxon>Bacteria</taxon>
        <taxon>Pseudomonadati</taxon>
        <taxon>Pseudomonadota</taxon>
        <taxon>Gammaproteobacteria</taxon>
        <taxon>Cellvibrionales</taxon>
        <taxon>Cellvibrionaceae</taxon>
        <taxon>Gilvimarinus</taxon>
    </lineage>
</organism>
<gene>
    <name evidence="3" type="ORF">M6D89_16450</name>
</gene>
<evidence type="ECO:0000313" key="4">
    <source>
        <dbReference type="Proteomes" id="UP001139319"/>
    </source>
</evidence>
<dbReference type="PANTHER" id="PTHR34219:SF4">
    <property type="entry name" value="PEPSY DOMAIN-CONTAINING PROTEIN"/>
    <property type="match status" value="1"/>
</dbReference>
<reference evidence="3" key="2">
    <citation type="submission" date="2023-01" db="EMBL/GenBank/DDBJ databases">
        <title>Gilvimarinus xylanilyticus HB14 isolated from Caulerpa lentillifera aquaculture base in Hainan, China.</title>
        <authorList>
            <person name="Zhang Y.-J."/>
        </authorList>
    </citation>
    <scope>NUCLEOTIDE SEQUENCE</scope>
    <source>
        <strain evidence="3">HB14</strain>
    </source>
</reference>
<evidence type="ECO:0000256" key="2">
    <source>
        <dbReference type="SAM" id="Phobius"/>
    </source>
</evidence>
<feature type="transmembrane region" description="Helical" evidence="2">
    <location>
        <begin position="342"/>
        <end position="364"/>
    </location>
</feature>
<feature type="transmembrane region" description="Helical" evidence="2">
    <location>
        <begin position="144"/>
        <end position="163"/>
    </location>
</feature>
<feature type="region of interest" description="Disordered" evidence="1">
    <location>
        <begin position="95"/>
        <end position="116"/>
    </location>
</feature>
<feature type="transmembrane region" description="Helical" evidence="2">
    <location>
        <begin position="183"/>
        <end position="216"/>
    </location>
</feature>
<dbReference type="AlphaFoldDB" id="A0A9X2KV72"/>
<feature type="transmembrane region" description="Helical" evidence="2">
    <location>
        <begin position="439"/>
        <end position="456"/>
    </location>
</feature>
<feature type="transmembrane region" description="Helical" evidence="2">
    <location>
        <begin position="384"/>
        <end position="404"/>
    </location>
</feature>